<reference evidence="5" key="1">
    <citation type="submission" date="2020-10" db="EMBL/GenBank/DDBJ databases">
        <authorList>
            <person name="Gilroy R."/>
        </authorList>
    </citation>
    <scope>NUCLEOTIDE SEQUENCE</scope>
    <source>
        <strain evidence="5">17073</strain>
    </source>
</reference>
<evidence type="ECO:0000313" key="5">
    <source>
        <dbReference type="EMBL" id="HIU38494.1"/>
    </source>
</evidence>
<keyword evidence="3" id="KW-0998">Cell outer membrane</keyword>
<proteinExistence type="predicted"/>
<dbReference type="GO" id="GO:0009279">
    <property type="term" value="C:cell outer membrane"/>
    <property type="evidence" value="ECO:0007669"/>
    <property type="project" value="UniProtKB-SubCell"/>
</dbReference>
<dbReference type="AlphaFoldDB" id="A0A9D1IM26"/>
<dbReference type="Gene3D" id="2.40.170.20">
    <property type="entry name" value="TonB-dependent receptor, beta-barrel domain"/>
    <property type="match status" value="1"/>
</dbReference>
<evidence type="ECO:0008006" key="7">
    <source>
        <dbReference type="Google" id="ProtNLM"/>
    </source>
</evidence>
<feature type="chain" id="PRO_5039104833" description="TonB-dependent receptor" evidence="4">
    <location>
        <begin position="22"/>
        <end position="587"/>
    </location>
</feature>
<keyword evidence="4" id="KW-0732">Signal</keyword>
<organism evidence="5 6">
    <name type="scientific">Candidatus Limisoma intestinavium</name>
    <dbReference type="NCBI Taxonomy" id="2840856"/>
    <lineage>
        <taxon>Bacteria</taxon>
        <taxon>Pseudomonadati</taxon>
        <taxon>Bacteroidota</taxon>
        <taxon>Bacteroidia</taxon>
        <taxon>Bacteroidales</taxon>
        <taxon>Candidatus Limisoma</taxon>
    </lineage>
</organism>
<dbReference type="InterPro" id="IPR036942">
    <property type="entry name" value="Beta-barrel_TonB_sf"/>
</dbReference>
<evidence type="ECO:0000313" key="6">
    <source>
        <dbReference type="Proteomes" id="UP000824076"/>
    </source>
</evidence>
<comment type="subcellular location">
    <subcellularLocation>
        <location evidence="1">Cell outer membrane</location>
    </subcellularLocation>
</comment>
<reference evidence="5" key="2">
    <citation type="journal article" date="2021" name="PeerJ">
        <title>Extensive microbial diversity within the chicken gut microbiome revealed by metagenomics and culture.</title>
        <authorList>
            <person name="Gilroy R."/>
            <person name="Ravi A."/>
            <person name="Getino M."/>
            <person name="Pursley I."/>
            <person name="Horton D.L."/>
            <person name="Alikhan N.F."/>
            <person name="Baker D."/>
            <person name="Gharbi K."/>
            <person name="Hall N."/>
            <person name="Watson M."/>
            <person name="Adriaenssens E.M."/>
            <person name="Foster-Nyarko E."/>
            <person name="Jarju S."/>
            <person name="Secka A."/>
            <person name="Antonio M."/>
            <person name="Oren A."/>
            <person name="Chaudhuri R.R."/>
            <person name="La Ragione R."/>
            <person name="Hildebrand F."/>
            <person name="Pallen M.J."/>
        </authorList>
    </citation>
    <scope>NUCLEOTIDE SEQUENCE</scope>
    <source>
        <strain evidence="5">17073</strain>
    </source>
</reference>
<comment type="caution">
    <text evidence="5">The sequence shown here is derived from an EMBL/GenBank/DDBJ whole genome shotgun (WGS) entry which is preliminary data.</text>
</comment>
<sequence length="587" mass="65615">MKKKNIIAILAAATICPMAGADELNQTISIEKEEEVVEMKADKMPTEPNAVEATVDSVSLEFSDRTVPVSVAPAILVKTPVRQADGFSFSTDNRGYAEFGMGNYLNMNGSAGYRFVDNGDTKLGAWLQHNSTNGTIASSKKYFVEDRIAVDLQHRIAAKGILTATAGYHFDKFNYYYYEKNLLPLPDKRQTTNEASVDLEWASDANRDFSYKVGGTYNFFGNKLPFWDFIQESGQKGLKEHYFSVFGGIEAEMFSDSRLGIDLAYQQAIYTNALREAPYRFEDALRSTSNSLVTIAPYYLKQTETTELKIGARLDFSNRGTTFRIAPDVRFSHVFSSRFGVELSATGGNTLNTMTEIASRNRYLNPSAVPHPNSYTLVDATARLNFGLWNGFSASPYVGFAVVKNALVPYVYGEFRFPIDDNWLYVLPDAIAGTVSYVGHDMNGVRAGVDFTYKFHEKVELRAGYMFTPQGVESGYISADDRPEHTVEASLRVTPIKQLDLYAGYSFRSGRVVMGKFVTVDETSALTEYSNSSLGAVSDFSFGATYRINRMFHVYAEGYNLFNRRWQDYLGMYSQKANFIVGVGVKF</sequence>
<evidence type="ECO:0000256" key="1">
    <source>
        <dbReference type="ARBA" id="ARBA00004442"/>
    </source>
</evidence>
<keyword evidence="2" id="KW-0472">Membrane</keyword>
<name>A0A9D1IM26_9BACT</name>
<gene>
    <name evidence="5" type="ORF">IAD18_02365</name>
</gene>
<evidence type="ECO:0000256" key="3">
    <source>
        <dbReference type="ARBA" id="ARBA00023237"/>
    </source>
</evidence>
<dbReference type="EMBL" id="DVMS01000065">
    <property type="protein sequence ID" value="HIU38494.1"/>
    <property type="molecule type" value="Genomic_DNA"/>
</dbReference>
<feature type="signal peptide" evidence="4">
    <location>
        <begin position="1"/>
        <end position="21"/>
    </location>
</feature>
<protein>
    <recommendedName>
        <fullName evidence="7">TonB-dependent receptor</fullName>
    </recommendedName>
</protein>
<evidence type="ECO:0000256" key="4">
    <source>
        <dbReference type="SAM" id="SignalP"/>
    </source>
</evidence>
<accession>A0A9D1IM26</accession>
<dbReference type="SUPFAM" id="SSF56935">
    <property type="entry name" value="Porins"/>
    <property type="match status" value="1"/>
</dbReference>
<dbReference type="Proteomes" id="UP000824076">
    <property type="component" value="Unassembled WGS sequence"/>
</dbReference>
<evidence type="ECO:0000256" key="2">
    <source>
        <dbReference type="ARBA" id="ARBA00023136"/>
    </source>
</evidence>